<comment type="caution">
    <text evidence="2">The sequence shown here is derived from an EMBL/GenBank/DDBJ whole genome shotgun (WGS) entry which is preliminary data.</text>
</comment>
<sequence>MPAASETRSAGRSSNTSYDASVPSLSNSLAASSTTSGTARPRYIKSLSDGPRAGTSTTNTTSKKAPRLDVKTSSYTSSAPPPPPTRMTANRVKLHRRAGSGSSLPGTPEHSDAASGFTTPFATYEDPLLGDLSASLLPQSSTPKIKPYLRKMSGTNRDDQGQIDLSKPSAENERLAGLGINDLPLSQSASDVTFSRAERRQRHARTTSVSSNISTGSASYKPAQPFVHPLKMTPRPFTPPLAPSPTSSAHDEEGDEEDDVVEDDFKPNGTGMRSRRSVSISNQPTQPTPLSQSHTVEDLEPIPKLTSPSLTNLSIKSNRSGKSSKAKFGRPRRSTNTSFENGTSPSSRTSFDKAFSLVSKRSDTEPLSRDDRIRAARRRFEEKEAGKDRKLEKEVRKRQDSSAQKEAKREERVRRKSEASSRTRPKASSNSSGGKKSSRKDSNLEGDLTGSRPYDEYRPAHEATLPVYGLEAGYSEKIRPTVHESGHAHAHAQSQSGWLRFSTWMQTRMLSCGDTR</sequence>
<feature type="compositionally biased region" description="Polar residues" evidence="1">
    <location>
        <begin position="334"/>
        <end position="349"/>
    </location>
</feature>
<feature type="region of interest" description="Disordered" evidence="1">
    <location>
        <begin position="381"/>
        <end position="458"/>
    </location>
</feature>
<feature type="compositionally biased region" description="Polar residues" evidence="1">
    <location>
        <begin position="184"/>
        <end position="193"/>
    </location>
</feature>
<feature type="compositionally biased region" description="Low complexity" evidence="1">
    <location>
        <begin position="422"/>
        <end position="435"/>
    </location>
</feature>
<feature type="compositionally biased region" description="Acidic residues" evidence="1">
    <location>
        <begin position="252"/>
        <end position="262"/>
    </location>
</feature>
<feature type="region of interest" description="Disordered" evidence="1">
    <location>
        <begin position="135"/>
        <end position="351"/>
    </location>
</feature>
<feature type="compositionally biased region" description="Basic residues" evidence="1">
    <location>
        <begin position="322"/>
        <end position="333"/>
    </location>
</feature>
<feature type="compositionally biased region" description="Polar residues" evidence="1">
    <location>
        <begin position="206"/>
        <end position="218"/>
    </location>
</feature>
<feature type="region of interest" description="Disordered" evidence="1">
    <location>
        <begin position="1"/>
        <end position="122"/>
    </location>
</feature>
<dbReference type="Proteomes" id="UP000799441">
    <property type="component" value="Unassembled WGS sequence"/>
</dbReference>
<gene>
    <name evidence="2" type="ORF">K431DRAFT_230348</name>
</gene>
<feature type="compositionally biased region" description="Polar residues" evidence="1">
    <location>
        <begin position="1"/>
        <end position="19"/>
    </location>
</feature>
<proteinExistence type="predicted"/>
<feature type="compositionally biased region" description="Polar residues" evidence="1">
    <location>
        <begin position="277"/>
        <end position="294"/>
    </location>
</feature>
<feature type="compositionally biased region" description="Basic and acidic residues" evidence="1">
    <location>
        <begin position="381"/>
        <end position="421"/>
    </location>
</feature>
<protein>
    <submittedName>
        <fullName evidence="2">Uncharacterized protein</fullName>
    </submittedName>
</protein>
<reference evidence="2" key="1">
    <citation type="journal article" date="2020" name="Stud. Mycol.">
        <title>101 Dothideomycetes genomes: a test case for predicting lifestyles and emergence of pathogens.</title>
        <authorList>
            <person name="Haridas S."/>
            <person name="Albert R."/>
            <person name="Binder M."/>
            <person name="Bloem J."/>
            <person name="Labutti K."/>
            <person name="Salamov A."/>
            <person name="Andreopoulos B."/>
            <person name="Baker S."/>
            <person name="Barry K."/>
            <person name="Bills G."/>
            <person name="Bluhm B."/>
            <person name="Cannon C."/>
            <person name="Castanera R."/>
            <person name="Culley D."/>
            <person name="Daum C."/>
            <person name="Ezra D."/>
            <person name="Gonzalez J."/>
            <person name="Henrissat B."/>
            <person name="Kuo A."/>
            <person name="Liang C."/>
            <person name="Lipzen A."/>
            <person name="Lutzoni F."/>
            <person name="Magnuson J."/>
            <person name="Mondo S."/>
            <person name="Nolan M."/>
            <person name="Ohm R."/>
            <person name="Pangilinan J."/>
            <person name="Park H.-J."/>
            <person name="Ramirez L."/>
            <person name="Alfaro M."/>
            <person name="Sun H."/>
            <person name="Tritt A."/>
            <person name="Yoshinaga Y."/>
            <person name="Zwiers L.-H."/>
            <person name="Turgeon B."/>
            <person name="Goodwin S."/>
            <person name="Spatafora J."/>
            <person name="Crous P."/>
            <person name="Grigoriev I."/>
        </authorList>
    </citation>
    <scope>NUCLEOTIDE SEQUENCE</scope>
    <source>
        <strain evidence="2">CBS 116435</strain>
    </source>
</reference>
<feature type="compositionally biased region" description="Polar residues" evidence="1">
    <location>
        <begin position="54"/>
        <end position="63"/>
    </location>
</feature>
<keyword evidence="3" id="KW-1185">Reference proteome</keyword>
<evidence type="ECO:0000313" key="2">
    <source>
        <dbReference type="EMBL" id="KAF2718711.1"/>
    </source>
</evidence>
<dbReference type="EMBL" id="MU003821">
    <property type="protein sequence ID" value="KAF2718711.1"/>
    <property type="molecule type" value="Genomic_DNA"/>
</dbReference>
<evidence type="ECO:0000313" key="3">
    <source>
        <dbReference type="Proteomes" id="UP000799441"/>
    </source>
</evidence>
<dbReference type="OrthoDB" id="5377213at2759"/>
<accession>A0A9P4UMT8</accession>
<evidence type="ECO:0000256" key="1">
    <source>
        <dbReference type="SAM" id="MobiDB-lite"/>
    </source>
</evidence>
<dbReference type="AlphaFoldDB" id="A0A9P4UMT8"/>
<name>A0A9P4UMT8_9PEZI</name>
<feature type="compositionally biased region" description="Polar residues" evidence="1">
    <location>
        <begin position="306"/>
        <end position="321"/>
    </location>
</feature>
<organism evidence="2 3">
    <name type="scientific">Polychaeton citri CBS 116435</name>
    <dbReference type="NCBI Taxonomy" id="1314669"/>
    <lineage>
        <taxon>Eukaryota</taxon>
        <taxon>Fungi</taxon>
        <taxon>Dikarya</taxon>
        <taxon>Ascomycota</taxon>
        <taxon>Pezizomycotina</taxon>
        <taxon>Dothideomycetes</taxon>
        <taxon>Dothideomycetidae</taxon>
        <taxon>Capnodiales</taxon>
        <taxon>Capnodiaceae</taxon>
        <taxon>Polychaeton</taxon>
    </lineage>
</organism>
<feature type="compositionally biased region" description="Low complexity" evidence="1">
    <location>
        <begin position="20"/>
        <end position="39"/>
    </location>
</feature>